<keyword evidence="11" id="KW-1185">Reference proteome</keyword>
<evidence type="ECO:0000313" key="10">
    <source>
        <dbReference type="EMBL" id="KYQ46394.1"/>
    </source>
</evidence>
<dbReference type="Proteomes" id="UP000075809">
    <property type="component" value="Unassembled WGS sequence"/>
</dbReference>
<dbReference type="InterPro" id="IPR004868">
    <property type="entry name" value="DNA-dir_DNA_pol_B_mt/vir"/>
</dbReference>
<keyword evidence="5" id="KW-0235">DNA replication</keyword>
<evidence type="ECO:0000313" key="11">
    <source>
        <dbReference type="Proteomes" id="UP000075809"/>
    </source>
</evidence>
<name>A0A151WEX0_9HYME</name>
<dbReference type="GO" id="GO:0003677">
    <property type="term" value="F:DNA binding"/>
    <property type="evidence" value="ECO:0007669"/>
    <property type="project" value="UniProtKB-KW"/>
</dbReference>
<dbReference type="GO" id="GO:0006260">
    <property type="term" value="P:DNA replication"/>
    <property type="evidence" value="ECO:0007669"/>
    <property type="project" value="UniProtKB-KW"/>
</dbReference>
<keyword evidence="4" id="KW-0548">Nucleotidyltransferase</keyword>
<feature type="non-terminal residue" evidence="10">
    <location>
        <position position="1"/>
    </location>
</feature>
<comment type="similarity">
    <text evidence="1">Belongs to the DNA polymerase type-B family.</text>
</comment>
<evidence type="ECO:0000256" key="8">
    <source>
        <dbReference type="ARBA" id="ARBA00049244"/>
    </source>
</evidence>
<keyword evidence="6" id="KW-0239">DNA-directed DNA polymerase</keyword>
<dbReference type="Pfam" id="PF03175">
    <property type="entry name" value="DNA_pol_B_2"/>
    <property type="match status" value="1"/>
</dbReference>
<evidence type="ECO:0000256" key="7">
    <source>
        <dbReference type="ARBA" id="ARBA00023125"/>
    </source>
</evidence>
<protein>
    <recommendedName>
        <fullName evidence="2">DNA-directed DNA polymerase</fullName>
        <ecNumber evidence="2">2.7.7.7</ecNumber>
    </recommendedName>
</protein>
<keyword evidence="3" id="KW-0808">Transferase</keyword>
<keyword evidence="7" id="KW-0238">DNA-binding</keyword>
<evidence type="ECO:0000256" key="4">
    <source>
        <dbReference type="ARBA" id="ARBA00022695"/>
    </source>
</evidence>
<evidence type="ECO:0000256" key="1">
    <source>
        <dbReference type="ARBA" id="ARBA00005755"/>
    </source>
</evidence>
<dbReference type="EMBL" id="KQ983231">
    <property type="protein sequence ID" value="KYQ46394.1"/>
    <property type="molecule type" value="Genomic_DNA"/>
</dbReference>
<gene>
    <name evidence="10" type="ORF">ALC60_14603</name>
</gene>
<dbReference type="GO" id="GO:0000166">
    <property type="term" value="F:nucleotide binding"/>
    <property type="evidence" value="ECO:0007669"/>
    <property type="project" value="InterPro"/>
</dbReference>
<evidence type="ECO:0000256" key="2">
    <source>
        <dbReference type="ARBA" id="ARBA00012417"/>
    </source>
</evidence>
<dbReference type="InterPro" id="IPR043502">
    <property type="entry name" value="DNA/RNA_pol_sf"/>
</dbReference>
<feature type="domain" description="DNA-directed DNA polymerase family B mitochondria/virus" evidence="9">
    <location>
        <begin position="437"/>
        <end position="690"/>
    </location>
</feature>
<dbReference type="STRING" id="64791.A0A151WEX0"/>
<sequence length="713" mass="83574">RVRDAVWRHGSVKVNTAFNGEFATNDKRANKSINTKKSELYRCTDLREWYVSRVMEPTLTSLEEFQERDSGWALSRIHNLTVNVNKLNPTRAGCHIDVPQEIMLKKVVINVKSMNNACFAWSVVAALYPAERKVDRKSSYPHYTSVLNLAGIEFPMTLKDIPKFERLNMVSINVYGIENKQILPLRLTGDKKEKHINLLYLQDPRDDNLDHFAWIKNLSRLVRLQITGNKNKKFFCDRSSAKLLTHEVDCQKINDCAIRLPSEDDKFLEFDNYNYQERVPFIVYADLECVLRKTDSKEDASSYAIGYYVHCSYDNSLSSYHFRRDEDCIAWFARQLQDLAHRVKNLVSANVPMQTLSKQQWEAYRSATRCHICKKPLAQDDTRVRDHCHLTDRRLPPRESFYSSLTDDTVSESDYVHAANVWQRFSVRTLGECSDLYLKTDVLLLADIFENFRESCVESYDLDHAHYYTLPGFTWDAMLKHTRIKFELLTDIDMVMFIKRGIRGGLNQCSGRYAQANNKYMRSYDSLKPSSYLMYYDVNNLYEWAMCQPLSYAEFQWVEDAANFDVSAIAPDSPSGYILEVDLEYPQHLHDRHTDLPFCPTHDKPPGKREDKLLATLYDKQRYVIHYRNLQQCSRHGLRVTKIHRVLQFTQSTWLRDYIELNTQFRTRAKNDFEKNLYKLMNNAVFGKTMENVRNHVDVKLLTKWDGGTARRQ</sequence>
<dbReference type="GO" id="GO:0003887">
    <property type="term" value="F:DNA-directed DNA polymerase activity"/>
    <property type="evidence" value="ECO:0007669"/>
    <property type="project" value="UniProtKB-KW"/>
</dbReference>
<dbReference type="PANTHER" id="PTHR31511">
    <property type="entry name" value="PROTEIN CBG23764"/>
    <property type="match status" value="1"/>
</dbReference>
<dbReference type="AlphaFoldDB" id="A0A151WEX0"/>
<evidence type="ECO:0000259" key="9">
    <source>
        <dbReference type="Pfam" id="PF03175"/>
    </source>
</evidence>
<evidence type="ECO:0000256" key="6">
    <source>
        <dbReference type="ARBA" id="ARBA00022932"/>
    </source>
</evidence>
<dbReference type="SUPFAM" id="SSF56672">
    <property type="entry name" value="DNA/RNA polymerases"/>
    <property type="match status" value="1"/>
</dbReference>
<accession>A0A151WEX0</accession>
<dbReference type="EC" id="2.7.7.7" evidence="2"/>
<reference evidence="10 11" key="1">
    <citation type="submission" date="2015-09" db="EMBL/GenBank/DDBJ databases">
        <title>Trachymyrmex zeteki WGS genome.</title>
        <authorList>
            <person name="Nygaard S."/>
            <person name="Hu H."/>
            <person name="Boomsma J."/>
            <person name="Zhang G."/>
        </authorList>
    </citation>
    <scope>NUCLEOTIDE SEQUENCE [LARGE SCALE GENOMIC DNA]</scope>
    <source>
        <strain evidence="10">Tzet28-1</strain>
        <tissue evidence="10">Whole body</tissue>
    </source>
</reference>
<evidence type="ECO:0000256" key="3">
    <source>
        <dbReference type="ARBA" id="ARBA00022679"/>
    </source>
</evidence>
<evidence type="ECO:0000256" key="5">
    <source>
        <dbReference type="ARBA" id="ARBA00022705"/>
    </source>
</evidence>
<dbReference type="PANTHER" id="PTHR31511:SF12">
    <property type="entry name" value="RHO TERMINATION FACTOR N-TERMINAL DOMAIN-CONTAINING PROTEIN"/>
    <property type="match status" value="1"/>
</dbReference>
<organism evidence="10 11">
    <name type="scientific">Mycetomoellerius zeteki</name>
    <dbReference type="NCBI Taxonomy" id="64791"/>
    <lineage>
        <taxon>Eukaryota</taxon>
        <taxon>Metazoa</taxon>
        <taxon>Ecdysozoa</taxon>
        <taxon>Arthropoda</taxon>
        <taxon>Hexapoda</taxon>
        <taxon>Insecta</taxon>
        <taxon>Pterygota</taxon>
        <taxon>Neoptera</taxon>
        <taxon>Endopterygota</taxon>
        <taxon>Hymenoptera</taxon>
        <taxon>Apocrita</taxon>
        <taxon>Aculeata</taxon>
        <taxon>Formicoidea</taxon>
        <taxon>Formicidae</taxon>
        <taxon>Myrmicinae</taxon>
        <taxon>Mycetomoellerius</taxon>
    </lineage>
</organism>
<comment type="catalytic activity">
    <reaction evidence="8">
        <text>DNA(n) + a 2'-deoxyribonucleoside 5'-triphosphate = DNA(n+1) + diphosphate</text>
        <dbReference type="Rhea" id="RHEA:22508"/>
        <dbReference type="Rhea" id="RHEA-COMP:17339"/>
        <dbReference type="Rhea" id="RHEA-COMP:17340"/>
        <dbReference type="ChEBI" id="CHEBI:33019"/>
        <dbReference type="ChEBI" id="CHEBI:61560"/>
        <dbReference type="ChEBI" id="CHEBI:173112"/>
        <dbReference type="EC" id="2.7.7.7"/>
    </reaction>
</comment>
<proteinExistence type="inferred from homology"/>